<dbReference type="InterPro" id="IPR033985">
    <property type="entry name" value="SusD-like_N"/>
</dbReference>
<evidence type="ECO:0000259" key="7">
    <source>
        <dbReference type="Pfam" id="PF14322"/>
    </source>
</evidence>
<keyword evidence="4" id="KW-0472">Membrane</keyword>
<keyword evidence="5" id="KW-0998">Cell outer membrane</keyword>
<feature type="domain" description="RagB/SusD" evidence="6">
    <location>
        <begin position="371"/>
        <end position="503"/>
    </location>
</feature>
<dbReference type="RefSeq" id="WP_103905478.1">
    <property type="nucleotide sequence ID" value="NZ_CP049246.1"/>
</dbReference>
<evidence type="ECO:0000256" key="2">
    <source>
        <dbReference type="ARBA" id="ARBA00006275"/>
    </source>
</evidence>
<dbReference type="SUPFAM" id="SSF48452">
    <property type="entry name" value="TPR-like"/>
    <property type="match status" value="1"/>
</dbReference>
<evidence type="ECO:0000259" key="6">
    <source>
        <dbReference type="Pfam" id="PF07980"/>
    </source>
</evidence>
<proteinExistence type="inferred from homology"/>
<dbReference type="PROSITE" id="PS51257">
    <property type="entry name" value="PROKAR_LIPOPROTEIN"/>
    <property type="match status" value="1"/>
</dbReference>
<reference evidence="9" key="1">
    <citation type="submission" date="2016-10" db="EMBL/GenBank/DDBJ databases">
        <authorList>
            <person name="Varghese N."/>
            <person name="Submissions S."/>
        </authorList>
    </citation>
    <scope>NUCLEOTIDE SEQUENCE [LARGE SCALE GENOMIC DNA]</scope>
    <source>
        <strain evidence="9">DSM 22361</strain>
    </source>
</reference>
<comment type="subcellular location">
    <subcellularLocation>
        <location evidence="1">Cell outer membrane</location>
    </subcellularLocation>
</comment>
<keyword evidence="9" id="KW-1185">Reference proteome</keyword>
<dbReference type="AlphaFoldDB" id="A0A1H5VDQ7"/>
<dbReference type="OrthoDB" id="5694214at2"/>
<dbReference type="GO" id="GO:0009279">
    <property type="term" value="C:cell outer membrane"/>
    <property type="evidence" value="ECO:0007669"/>
    <property type="project" value="UniProtKB-SubCell"/>
</dbReference>
<evidence type="ECO:0000313" key="9">
    <source>
        <dbReference type="Proteomes" id="UP000236731"/>
    </source>
</evidence>
<dbReference type="EMBL" id="FNUT01000003">
    <property type="protein sequence ID" value="SEF85449.1"/>
    <property type="molecule type" value="Genomic_DNA"/>
</dbReference>
<keyword evidence="3" id="KW-0732">Signal</keyword>
<comment type="similarity">
    <text evidence="2">Belongs to the SusD family.</text>
</comment>
<evidence type="ECO:0000256" key="5">
    <source>
        <dbReference type="ARBA" id="ARBA00023237"/>
    </source>
</evidence>
<dbReference type="Proteomes" id="UP000236731">
    <property type="component" value="Unassembled WGS sequence"/>
</dbReference>
<accession>A0A1H5VDQ7</accession>
<name>A0A1H5VDQ7_9SPHI</name>
<dbReference type="Pfam" id="PF07980">
    <property type="entry name" value="SusD_RagB"/>
    <property type="match status" value="1"/>
</dbReference>
<sequence length="505" mass="56857">MKFKAIFSILTCLVLFSGCSKFLEEKPASFVGSDGFFKTPEQLQASVNGVYIPLTSIVNQNLMIAVEGVTDLAFLNSSSVDAKMEISPANPGMGDDLWRNAYRGVLYANASIAGIKASPVEESLKGPYLAEAATLRAFYYYYLTSVFNGVPFITVNVNSVEVLDQVNQFGRTDAKIIRDSLIMDLQQHVEHLPQQRPSDVKGNRVSAPLAYMLIAKMAMWNKEYAVAKDALLKIKEIYGDLSQYPLEDTYFRNKNKPESIFEVQYAWSTTGIKKTTQVACFFTPAKKAGTSTYDGIEILELGAQANPFNSITPSDNFIAMYDVYDPRREIILAYTYDGKNFSRPMANNGTGKPWMGPKFWCPGMQNLSDGNNQKVFRYADALLMLAEVANELGDADLAMSSINAVKKRAEEHAIITREFQLKSYPGKAAFFKEVQDERGRELMGEYHRKFDLVRWGNYADLIQSTIAEEFADLKTNFRPYHRYYPIPDIEVVKSEGRLSNPEYNQ</sequence>
<dbReference type="Gene3D" id="1.25.40.390">
    <property type="match status" value="1"/>
</dbReference>
<gene>
    <name evidence="8" type="ORF">SAMN05421877_103102</name>
</gene>
<feature type="domain" description="SusD-like N-terminal" evidence="7">
    <location>
        <begin position="21"/>
        <end position="216"/>
    </location>
</feature>
<organism evidence="8 9">
    <name type="scientific">Sphingobacterium lactis</name>
    <dbReference type="NCBI Taxonomy" id="797291"/>
    <lineage>
        <taxon>Bacteria</taxon>
        <taxon>Pseudomonadati</taxon>
        <taxon>Bacteroidota</taxon>
        <taxon>Sphingobacteriia</taxon>
        <taxon>Sphingobacteriales</taxon>
        <taxon>Sphingobacteriaceae</taxon>
        <taxon>Sphingobacterium</taxon>
    </lineage>
</organism>
<evidence type="ECO:0000256" key="1">
    <source>
        <dbReference type="ARBA" id="ARBA00004442"/>
    </source>
</evidence>
<evidence type="ECO:0000256" key="4">
    <source>
        <dbReference type="ARBA" id="ARBA00023136"/>
    </source>
</evidence>
<dbReference type="InterPro" id="IPR011990">
    <property type="entry name" value="TPR-like_helical_dom_sf"/>
</dbReference>
<dbReference type="Pfam" id="PF14322">
    <property type="entry name" value="SusD-like_3"/>
    <property type="match status" value="1"/>
</dbReference>
<evidence type="ECO:0000313" key="8">
    <source>
        <dbReference type="EMBL" id="SEF85449.1"/>
    </source>
</evidence>
<dbReference type="InterPro" id="IPR012944">
    <property type="entry name" value="SusD_RagB_dom"/>
</dbReference>
<protein>
    <submittedName>
        <fullName evidence="8">Starch-binding associating with outer membrane</fullName>
    </submittedName>
</protein>
<evidence type="ECO:0000256" key="3">
    <source>
        <dbReference type="ARBA" id="ARBA00022729"/>
    </source>
</evidence>